<evidence type="ECO:0000313" key="2">
    <source>
        <dbReference type="Proteomes" id="UP001155077"/>
    </source>
</evidence>
<dbReference type="EMBL" id="JAMSCK010000003">
    <property type="protein sequence ID" value="MCM8569460.1"/>
    <property type="molecule type" value="Genomic_DNA"/>
</dbReference>
<dbReference type="PROSITE" id="PS51257">
    <property type="entry name" value="PROKAR_LIPOPROTEIN"/>
    <property type="match status" value="1"/>
</dbReference>
<organism evidence="1 2">
    <name type="scientific">Gramella jeungdoensis</name>
    <dbReference type="NCBI Taxonomy" id="708091"/>
    <lineage>
        <taxon>Bacteria</taxon>
        <taxon>Pseudomonadati</taxon>
        <taxon>Bacteroidota</taxon>
        <taxon>Flavobacteriia</taxon>
        <taxon>Flavobacteriales</taxon>
        <taxon>Flavobacteriaceae</taxon>
        <taxon>Christiangramia</taxon>
    </lineage>
</organism>
<gene>
    <name evidence="1" type="ORF">NE848_08720</name>
</gene>
<comment type="caution">
    <text evidence="1">The sequence shown here is derived from an EMBL/GenBank/DDBJ whole genome shotgun (WGS) entry which is preliminary data.</text>
</comment>
<dbReference type="RefSeq" id="WP_252112543.1">
    <property type="nucleotide sequence ID" value="NZ_JAMSCK010000003.1"/>
</dbReference>
<name>A0ABT0Z2J9_9FLAO</name>
<keyword evidence="2" id="KW-1185">Reference proteome</keyword>
<protein>
    <submittedName>
        <fullName evidence="1">Uncharacterized protein</fullName>
    </submittedName>
</protein>
<dbReference type="Proteomes" id="UP001155077">
    <property type="component" value="Unassembled WGS sequence"/>
</dbReference>
<reference evidence="1" key="1">
    <citation type="submission" date="2022-06" db="EMBL/GenBank/DDBJ databases">
        <title>Gramella sediminis sp. nov., isolated from deep-sea sediment of the Indian Ocean.</title>
        <authorList>
            <person name="Yang L."/>
        </authorList>
    </citation>
    <scope>NUCLEOTIDE SEQUENCE</scope>
    <source>
        <strain evidence="1">HMD3159</strain>
    </source>
</reference>
<accession>A0ABT0Z2J9</accession>
<sequence>MYFYLRLSVLFILFVIFLSCEADEVEEFIEEPGIEVADEPFILIEEYFRAKIDEEDWLVENQRSEFLNHEVEAEIYTWIDKDKNTFSALKVRASIEEGGKNMQAMGGFIQKYYGPGIYYIGTSRNHNYCHYFEHGVSWNSDAYRSDIGTIKIILDSGYHIEGIMNYRAFNANDPSKSKLINAEFSVYYKE</sequence>
<proteinExistence type="predicted"/>
<evidence type="ECO:0000313" key="1">
    <source>
        <dbReference type="EMBL" id="MCM8569460.1"/>
    </source>
</evidence>